<evidence type="ECO:0000256" key="7">
    <source>
        <dbReference type="ARBA" id="ARBA00023136"/>
    </source>
</evidence>
<accession>A0A1I4Y8P3</accession>
<dbReference type="Pfam" id="PF02517">
    <property type="entry name" value="Rce1-like"/>
    <property type="match status" value="1"/>
</dbReference>
<evidence type="ECO:0000313" key="11">
    <source>
        <dbReference type="Proteomes" id="UP000198599"/>
    </source>
</evidence>
<dbReference type="OrthoDB" id="8451928at2"/>
<feature type="transmembrane region" description="Helical" evidence="8">
    <location>
        <begin position="92"/>
        <end position="110"/>
    </location>
</feature>
<keyword evidence="2" id="KW-1003">Cell membrane</keyword>
<evidence type="ECO:0000256" key="2">
    <source>
        <dbReference type="ARBA" id="ARBA00022475"/>
    </source>
</evidence>
<feature type="transmembrane region" description="Helical" evidence="8">
    <location>
        <begin position="340"/>
        <end position="360"/>
    </location>
</feature>
<protein>
    <recommendedName>
        <fullName evidence="9">CAAX prenyl protease 2/Lysostaphin resistance protein A-like domain-containing protein</fullName>
    </recommendedName>
</protein>
<dbReference type="NCBIfam" id="TIGR04178">
    <property type="entry name" value="exo_archaeo"/>
    <property type="match status" value="1"/>
</dbReference>
<evidence type="ECO:0000256" key="4">
    <source>
        <dbReference type="ARBA" id="ARBA00022692"/>
    </source>
</evidence>
<dbReference type="GO" id="GO:0004175">
    <property type="term" value="F:endopeptidase activity"/>
    <property type="evidence" value="ECO:0007669"/>
    <property type="project" value="UniProtKB-ARBA"/>
</dbReference>
<feature type="transmembrane region" description="Helical" evidence="8">
    <location>
        <begin position="422"/>
        <end position="447"/>
    </location>
</feature>
<reference evidence="11" key="1">
    <citation type="submission" date="2016-10" db="EMBL/GenBank/DDBJ databases">
        <authorList>
            <person name="Varghese N."/>
            <person name="Submissions S."/>
        </authorList>
    </citation>
    <scope>NUCLEOTIDE SEQUENCE [LARGE SCALE GENOMIC DNA]</scope>
    <source>
        <strain evidence="11">DSM 28463</strain>
    </source>
</reference>
<dbReference type="GO" id="GO:0005886">
    <property type="term" value="C:plasma membrane"/>
    <property type="evidence" value="ECO:0007669"/>
    <property type="project" value="UniProtKB-SubCell"/>
</dbReference>
<keyword evidence="6 8" id="KW-1133">Transmembrane helix</keyword>
<dbReference type="STRING" id="1005928.SAMN04487859_10125"/>
<feature type="transmembrane region" description="Helical" evidence="8">
    <location>
        <begin position="228"/>
        <end position="246"/>
    </location>
</feature>
<dbReference type="Proteomes" id="UP000198599">
    <property type="component" value="Unassembled WGS sequence"/>
</dbReference>
<sequence>MTEATQTRILPSRVVWLGALFATEMVVVILAFQILSQIECRQTAIEGACRALRGLALGVMCVAFLLGIYLWARPEARQGFADICRDTPGGRISGLVHGGGFALILAPLGVVAPADMNANFHLIFPVLVAGAALAALGGLFWLARPGAWRSWLRGRGLSLLALFGLAALLPGLVVLLGPLWYQQVLTDITFIAVVVALSLVSDRVTVDPSVHIIGADDFLVQVADSCSGIEGFVLITVFLALFAALFRDDLRLKRFWLVIWPLALVASWMFNVLRITALLLIGAHLSPELAVNGFHSFAGWLMFSTLSIGVLIVVSRSGFVMRDVAEERAAPVASLAQDDVVGRILPFIVFALSGLIVQAFWSAPALGYPVQVAMMLGVLWWARGTVRRHLAMPGPLAGFAGLCVGVLWVLSAPAAAPDAALAALGGMSLALWAMLRIFGTVMLVPLIEEMFFRGYIQARLDQGGTASRVVAVLVSATLFAAMHGRWIEAGLAGLVFSLLYMRNGRLADAIAAHAVANAVIAGVALWRGDWSLI</sequence>
<dbReference type="NCBIfam" id="TIGR03008">
    <property type="entry name" value="pepcterm_CAAX"/>
    <property type="match status" value="1"/>
</dbReference>
<keyword evidence="11" id="KW-1185">Reference proteome</keyword>
<dbReference type="RefSeq" id="WP_092833117.1">
    <property type="nucleotide sequence ID" value="NZ_FOVP01000001.1"/>
</dbReference>
<dbReference type="InterPro" id="IPR003675">
    <property type="entry name" value="Rce1/LyrA-like_dom"/>
</dbReference>
<feature type="transmembrane region" description="Helical" evidence="8">
    <location>
        <begin position="394"/>
        <end position="416"/>
    </location>
</feature>
<comment type="subcellular location">
    <subcellularLocation>
        <location evidence="1">Cell membrane</location>
        <topology evidence="1">Multi-pass membrane protein</topology>
    </subcellularLocation>
</comment>
<feature type="transmembrane region" description="Helical" evidence="8">
    <location>
        <begin position="122"/>
        <end position="143"/>
    </location>
</feature>
<dbReference type="InterPro" id="IPR026392">
    <property type="entry name" value="Exo/Archaeosortase_dom"/>
</dbReference>
<dbReference type="InterPro" id="IPR026420">
    <property type="entry name" value="Exo_VPEID"/>
</dbReference>
<dbReference type="InterPro" id="IPR014346">
    <property type="entry name" value="Prenyl_protease-related"/>
</dbReference>
<feature type="domain" description="CAAX prenyl protease 2/Lysostaphin resistance protein A-like" evidence="9">
    <location>
        <begin position="432"/>
        <end position="519"/>
    </location>
</feature>
<feature type="transmembrane region" description="Helical" evidence="8">
    <location>
        <begin position="468"/>
        <end position="486"/>
    </location>
</feature>
<feature type="transmembrane region" description="Helical" evidence="8">
    <location>
        <begin position="14"/>
        <end position="35"/>
    </location>
</feature>
<feature type="transmembrane region" description="Helical" evidence="8">
    <location>
        <begin position="366"/>
        <end position="382"/>
    </location>
</feature>
<evidence type="ECO:0000313" key="10">
    <source>
        <dbReference type="EMBL" id="SFN34442.1"/>
    </source>
</evidence>
<evidence type="ECO:0000256" key="3">
    <source>
        <dbReference type="ARBA" id="ARBA00022670"/>
    </source>
</evidence>
<keyword evidence="3" id="KW-0645">Protease</keyword>
<dbReference type="GO" id="GO:0080120">
    <property type="term" value="P:CAAX-box protein maturation"/>
    <property type="evidence" value="ECO:0007669"/>
    <property type="project" value="UniProtKB-ARBA"/>
</dbReference>
<feature type="transmembrane region" description="Helical" evidence="8">
    <location>
        <begin position="506"/>
        <end position="526"/>
    </location>
</feature>
<feature type="transmembrane region" description="Helical" evidence="8">
    <location>
        <begin position="155"/>
        <end position="177"/>
    </location>
</feature>
<keyword evidence="5" id="KW-0378">Hydrolase</keyword>
<feature type="transmembrane region" description="Helical" evidence="8">
    <location>
        <begin position="55"/>
        <end position="72"/>
    </location>
</feature>
<name>A0A1I4Y8P3_9RHOB</name>
<dbReference type="AlphaFoldDB" id="A0A1I4Y8P3"/>
<feature type="transmembrane region" description="Helical" evidence="8">
    <location>
        <begin position="297"/>
        <end position="319"/>
    </location>
</feature>
<dbReference type="InterPro" id="IPR019127">
    <property type="entry name" value="Exosortase"/>
</dbReference>
<keyword evidence="4 8" id="KW-0812">Transmembrane</keyword>
<evidence type="ECO:0000256" key="6">
    <source>
        <dbReference type="ARBA" id="ARBA00022989"/>
    </source>
</evidence>
<keyword evidence="7 8" id="KW-0472">Membrane</keyword>
<evidence type="ECO:0000256" key="1">
    <source>
        <dbReference type="ARBA" id="ARBA00004651"/>
    </source>
</evidence>
<feature type="transmembrane region" description="Helical" evidence="8">
    <location>
        <begin position="258"/>
        <end position="285"/>
    </location>
</feature>
<evidence type="ECO:0000259" key="9">
    <source>
        <dbReference type="Pfam" id="PF02517"/>
    </source>
</evidence>
<evidence type="ECO:0000256" key="5">
    <source>
        <dbReference type="ARBA" id="ARBA00022801"/>
    </source>
</evidence>
<dbReference type="EMBL" id="FOVP01000001">
    <property type="protein sequence ID" value="SFN34442.1"/>
    <property type="molecule type" value="Genomic_DNA"/>
</dbReference>
<dbReference type="Pfam" id="PF09721">
    <property type="entry name" value="Exosortase_EpsH"/>
    <property type="match status" value="1"/>
</dbReference>
<dbReference type="NCBIfam" id="TIGR04162">
    <property type="entry name" value="exo_VPEID"/>
    <property type="match status" value="1"/>
</dbReference>
<proteinExistence type="predicted"/>
<gene>
    <name evidence="10" type="ORF">SAMN04487859_10125</name>
</gene>
<organism evidence="10 11">
    <name type="scientific">Roseovarius lutimaris</name>
    <dbReference type="NCBI Taxonomy" id="1005928"/>
    <lineage>
        <taxon>Bacteria</taxon>
        <taxon>Pseudomonadati</taxon>
        <taxon>Pseudomonadota</taxon>
        <taxon>Alphaproteobacteria</taxon>
        <taxon>Rhodobacterales</taxon>
        <taxon>Roseobacteraceae</taxon>
        <taxon>Roseovarius</taxon>
    </lineage>
</organism>
<evidence type="ECO:0000256" key="8">
    <source>
        <dbReference type="SAM" id="Phobius"/>
    </source>
</evidence>
<dbReference type="GO" id="GO:0006508">
    <property type="term" value="P:proteolysis"/>
    <property type="evidence" value="ECO:0007669"/>
    <property type="project" value="UniProtKB-KW"/>
</dbReference>